<protein>
    <recommendedName>
        <fullName evidence="1">AB hydrolase-1 domain-containing protein</fullName>
    </recommendedName>
</protein>
<organism evidence="2 3">
    <name type="scientific">Agromyces tropicus</name>
    <dbReference type="NCBI Taxonomy" id="555371"/>
    <lineage>
        <taxon>Bacteria</taxon>
        <taxon>Bacillati</taxon>
        <taxon>Actinomycetota</taxon>
        <taxon>Actinomycetes</taxon>
        <taxon>Micrococcales</taxon>
        <taxon>Microbacteriaceae</taxon>
        <taxon>Agromyces</taxon>
    </lineage>
</organism>
<dbReference type="PANTHER" id="PTHR43798">
    <property type="entry name" value="MONOACYLGLYCEROL LIPASE"/>
    <property type="match status" value="1"/>
</dbReference>
<evidence type="ECO:0000313" key="2">
    <source>
        <dbReference type="EMBL" id="GAA2023673.1"/>
    </source>
</evidence>
<keyword evidence="3" id="KW-1185">Reference proteome</keyword>
<dbReference type="InterPro" id="IPR000073">
    <property type="entry name" value="AB_hydrolase_1"/>
</dbReference>
<dbReference type="PANTHER" id="PTHR43798:SF33">
    <property type="entry name" value="HYDROLASE, PUTATIVE (AFU_ORTHOLOGUE AFUA_2G14860)-RELATED"/>
    <property type="match status" value="1"/>
</dbReference>
<proteinExistence type="predicted"/>
<evidence type="ECO:0000259" key="1">
    <source>
        <dbReference type="Pfam" id="PF12697"/>
    </source>
</evidence>
<name>A0ABN2TWU9_9MICO</name>
<dbReference type="RefSeq" id="WP_344368949.1">
    <property type="nucleotide sequence ID" value="NZ_BAAAPW010000001.1"/>
</dbReference>
<dbReference type="PRINTS" id="PR00412">
    <property type="entry name" value="EPOXHYDRLASE"/>
</dbReference>
<reference evidence="2 3" key="1">
    <citation type="journal article" date="2019" name="Int. J. Syst. Evol. Microbiol.">
        <title>The Global Catalogue of Microorganisms (GCM) 10K type strain sequencing project: providing services to taxonomists for standard genome sequencing and annotation.</title>
        <authorList>
            <consortium name="The Broad Institute Genomics Platform"/>
            <consortium name="The Broad Institute Genome Sequencing Center for Infectious Disease"/>
            <person name="Wu L."/>
            <person name="Ma J."/>
        </authorList>
    </citation>
    <scope>NUCLEOTIDE SEQUENCE [LARGE SCALE GENOMIC DNA]</scope>
    <source>
        <strain evidence="2 3">JCM 15672</strain>
    </source>
</reference>
<dbReference type="PRINTS" id="PR00111">
    <property type="entry name" value="ABHYDROLASE"/>
</dbReference>
<evidence type="ECO:0000313" key="3">
    <source>
        <dbReference type="Proteomes" id="UP001501196"/>
    </source>
</evidence>
<dbReference type="Proteomes" id="UP001501196">
    <property type="component" value="Unassembled WGS sequence"/>
</dbReference>
<dbReference type="InterPro" id="IPR000639">
    <property type="entry name" value="Epox_hydrolase-like"/>
</dbReference>
<dbReference type="Gene3D" id="3.40.50.1820">
    <property type="entry name" value="alpha/beta hydrolase"/>
    <property type="match status" value="1"/>
</dbReference>
<dbReference type="InterPro" id="IPR029058">
    <property type="entry name" value="AB_hydrolase_fold"/>
</dbReference>
<sequence>MIASPYAVDLARIPVREHRARVLGSETAWWEYGPEDGPLMVAVHGFRGDHHGLEPIVAKLPGYRVVIPDLPGFGASSTFADGVHDIDAYAAWLVGFAEACGATGAAATGEGWTLLGHSFGSIVTSAAVASGLSPDRLILVNPIGAPALEGPRAIMTQLAIAYYRAAAALPERAGFALLRNRGIVRIMSVTMAKTRDAELRRFIHDQHDRYFSAFDDRDAVLEAFEASVSHDVREYAPGIDLPVLLVVAEQDDVTPLPAQHRLQPLFADATLAVIPDVGHLVHYETPGEAAAHIRVFVEGERA</sequence>
<comment type="caution">
    <text evidence="2">The sequence shown here is derived from an EMBL/GenBank/DDBJ whole genome shotgun (WGS) entry which is preliminary data.</text>
</comment>
<dbReference type="Pfam" id="PF12697">
    <property type="entry name" value="Abhydrolase_6"/>
    <property type="match status" value="1"/>
</dbReference>
<feature type="domain" description="AB hydrolase-1" evidence="1">
    <location>
        <begin position="41"/>
        <end position="290"/>
    </location>
</feature>
<accession>A0ABN2TWU9</accession>
<dbReference type="InterPro" id="IPR050266">
    <property type="entry name" value="AB_hydrolase_sf"/>
</dbReference>
<dbReference type="SUPFAM" id="SSF53474">
    <property type="entry name" value="alpha/beta-Hydrolases"/>
    <property type="match status" value="1"/>
</dbReference>
<dbReference type="EMBL" id="BAAAPW010000001">
    <property type="protein sequence ID" value="GAA2023673.1"/>
    <property type="molecule type" value="Genomic_DNA"/>
</dbReference>
<gene>
    <name evidence="2" type="ORF">GCM10009819_03030</name>
</gene>